<dbReference type="Gene3D" id="3.40.390.10">
    <property type="entry name" value="Collagenase (Catalytic Domain)"/>
    <property type="match status" value="1"/>
</dbReference>
<accession>A0AAV4EWA0</accession>
<dbReference type="SUPFAM" id="SSF55486">
    <property type="entry name" value="Metalloproteases ('zincins'), catalytic domain"/>
    <property type="match status" value="1"/>
</dbReference>
<dbReference type="GO" id="GO:0004222">
    <property type="term" value="F:metalloendopeptidase activity"/>
    <property type="evidence" value="ECO:0007669"/>
    <property type="project" value="InterPro"/>
</dbReference>
<reference evidence="2 3" key="1">
    <citation type="journal article" date="2021" name="Elife">
        <title>Chloroplast acquisition without the gene transfer in kleptoplastic sea slugs, Plakobranchus ocellatus.</title>
        <authorList>
            <person name="Maeda T."/>
            <person name="Takahashi S."/>
            <person name="Yoshida T."/>
            <person name="Shimamura S."/>
            <person name="Takaki Y."/>
            <person name="Nagai Y."/>
            <person name="Toyoda A."/>
            <person name="Suzuki Y."/>
            <person name="Arimoto A."/>
            <person name="Ishii H."/>
            <person name="Satoh N."/>
            <person name="Nishiyama T."/>
            <person name="Hasebe M."/>
            <person name="Maruyama T."/>
            <person name="Minagawa J."/>
            <person name="Obokata J."/>
            <person name="Shigenobu S."/>
        </authorList>
    </citation>
    <scope>NUCLEOTIDE SEQUENCE [LARGE SCALE GENOMIC DNA]</scope>
</reference>
<dbReference type="InterPro" id="IPR024079">
    <property type="entry name" value="MetalloPept_cat_dom_sf"/>
</dbReference>
<proteinExistence type="predicted"/>
<dbReference type="PANTHER" id="PTHR11733:SF133">
    <property type="entry name" value="PHOSPHATE-REGULATING NEUTRAL ENDOPEPTIDASE PHEX"/>
    <property type="match status" value="1"/>
</dbReference>
<dbReference type="GO" id="GO:0016485">
    <property type="term" value="P:protein processing"/>
    <property type="evidence" value="ECO:0007669"/>
    <property type="project" value="TreeGrafter"/>
</dbReference>
<name>A0AAV4EWA0_9GAST</name>
<dbReference type="EMBL" id="BMAT01003922">
    <property type="protein sequence ID" value="GFR64935.1"/>
    <property type="molecule type" value="Genomic_DNA"/>
</dbReference>
<evidence type="ECO:0000313" key="3">
    <source>
        <dbReference type="Proteomes" id="UP000762676"/>
    </source>
</evidence>
<feature type="domain" description="Peptidase M13 C-terminal" evidence="1">
    <location>
        <begin position="3"/>
        <end position="102"/>
    </location>
</feature>
<organism evidence="2 3">
    <name type="scientific">Elysia marginata</name>
    <dbReference type="NCBI Taxonomy" id="1093978"/>
    <lineage>
        <taxon>Eukaryota</taxon>
        <taxon>Metazoa</taxon>
        <taxon>Spiralia</taxon>
        <taxon>Lophotrochozoa</taxon>
        <taxon>Mollusca</taxon>
        <taxon>Gastropoda</taxon>
        <taxon>Heterobranchia</taxon>
        <taxon>Euthyneura</taxon>
        <taxon>Panpulmonata</taxon>
        <taxon>Sacoglossa</taxon>
        <taxon>Placobranchoidea</taxon>
        <taxon>Plakobranchidae</taxon>
        <taxon>Elysia</taxon>
    </lineage>
</organism>
<dbReference type="PRINTS" id="PR00786">
    <property type="entry name" value="NEPRILYSIN"/>
</dbReference>
<comment type="caution">
    <text evidence="2">The sequence shown here is derived from an EMBL/GenBank/DDBJ whole genome shotgun (WGS) entry which is preliminary data.</text>
</comment>
<dbReference type="AlphaFoldDB" id="A0AAV4EWA0"/>
<evidence type="ECO:0000259" key="1">
    <source>
        <dbReference type="Pfam" id="PF01431"/>
    </source>
</evidence>
<evidence type="ECO:0000313" key="2">
    <source>
        <dbReference type="EMBL" id="GFR64935.1"/>
    </source>
</evidence>
<dbReference type="GO" id="GO:0005886">
    <property type="term" value="C:plasma membrane"/>
    <property type="evidence" value="ECO:0007669"/>
    <property type="project" value="TreeGrafter"/>
</dbReference>
<dbReference type="PANTHER" id="PTHR11733">
    <property type="entry name" value="ZINC METALLOPROTEASE FAMILY M13 NEPRILYSIN-RELATED"/>
    <property type="match status" value="1"/>
</dbReference>
<sequence>ASKYGSVGFILGHEIGHLFDRNPQTGRPIDADGVERHWMTQTDLNTLDSKLECFRTQYNAIVHPVHSVTFDSRNSRVENMADATGVNATFRWVENKKKQLAKMTGIFKYDRDIQV</sequence>
<dbReference type="PROSITE" id="PS51885">
    <property type="entry name" value="NEPRILYSIN"/>
    <property type="match status" value="1"/>
</dbReference>
<feature type="non-terminal residue" evidence="2">
    <location>
        <position position="1"/>
    </location>
</feature>
<keyword evidence="3" id="KW-1185">Reference proteome</keyword>
<dbReference type="InterPro" id="IPR018497">
    <property type="entry name" value="Peptidase_M13_C"/>
</dbReference>
<protein>
    <submittedName>
        <fullName evidence="2">Endothelin-converting enzyme 1</fullName>
    </submittedName>
</protein>
<dbReference type="Pfam" id="PF01431">
    <property type="entry name" value="Peptidase_M13"/>
    <property type="match status" value="1"/>
</dbReference>
<dbReference type="Proteomes" id="UP000762676">
    <property type="component" value="Unassembled WGS sequence"/>
</dbReference>
<gene>
    <name evidence="2" type="ORF">ElyMa_001935100</name>
</gene>
<dbReference type="InterPro" id="IPR000718">
    <property type="entry name" value="Peptidase_M13"/>
</dbReference>